<organism evidence="1 2">
    <name type="scientific">Vespula pensylvanica</name>
    <name type="common">Western yellow jacket</name>
    <name type="synonym">Wasp</name>
    <dbReference type="NCBI Taxonomy" id="30213"/>
    <lineage>
        <taxon>Eukaryota</taxon>
        <taxon>Metazoa</taxon>
        <taxon>Ecdysozoa</taxon>
        <taxon>Arthropoda</taxon>
        <taxon>Hexapoda</taxon>
        <taxon>Insecta</taxon>
        <taxon>Pterygota</taxon>
        <taxon>Neoptera</taxon>
        <taxon>Endopterygota</taxon>
        <taxon>Hymenoptera</taxon>
        <taxon>Apocrita</taxon>
        <taxon>Aculeata</taxon>
        <taxon>Vespoidea</taxon>
        <taxon>Vespidae</taxon>
        <taxon>Vespinae</taxon>
        <taxon>Vespula</taxon>
    </lineage>
</organism>
<dbReference type="Proteomes" id="UP000600918">
    <property type="component" value="Unassembled WGS sequence"/>
</dbReference>
<proteinExistence type="predicted"/>
<comment type="caution">
    <text evidence="1">The sequence shown here is derived from an EMBL/GenBank/DDBJ whole genome shotgun (WGS) entry which is preliminary data.</text>
</comment>
<evidence type="ECO:0000313" key="1">
    <source>
        <dbReference type="EMBL" id="KAF7415414.1"/>
    </source>
</evidence>
<name>A0A834NPZ3_VESPE</name>
<dbReference type="AlphaFoldDB" id="A0A834NPZ3"/>
<gene>
    <name evidence="1" type="ORF">H0235_012006</name>
</gene>
<keyword evidence="2" id="KW-1185">Reference proteome</keyword>
<protein>
    <submittedName>
        <fullName evidence="1">Uncharacterized protein</fullName>
    </submittedName>
</protein>
<accession>A0A834NPZ3</accession>
<dbReference type="EMBL" id="JACSDY010000011">
    <property type="protein sequence ID" value="KAF7415414.1"/>
    <property type="molecule type" value="Genomic_DNA"/>
</dbReference>
<reference evidence="1" key="1">
    <citation type="journal article" date="2020" name="G3 (Bethesda)">
        <title>High-Quality Assemblies for Three Invasive Social Wasps from the &lt;i&gt;Vespula&lt;/i&gt; Genus.</title>
        <authorList>
            <person name="Harrop T.W.R."/>
            <person name="Guhlin J."/>
            <person name="McLaughlin G.M."/>
            <person name="Permina E."/>
            <person name="Stockwell P."/>
            <person name="Gilligan J."/>
            <person name="Le Lec M.F."/>
            <person name="Gruber M.A.M."/>
            <person name="Quinn O."/>
            <person name="Lovegrove M."/>
            <person name="Duncan E.J."/>
            <person name="Remnant E.J."/>
            <person name="Van Eeckhoven J."/>
            <person name="Graham B."/>
            <person name="Knapp R.A."/>
            <person name="Langford K.W."/>
            <person name="Kronenberg Z."/>
            <person name="Press M.O."/>
            <person name="Eacker S.M."/>
            <person name="Wilson-Rankin E.E."/>
            <person name="Purcell J."/>
            <person name="Lester P.J."/>
            <person name="Dearden P.K."/>
        </authorList>
    </citation>
    <scope>NUCLEOTIDE SEQUENCE</scope>
    <source>
        <strain evidence="1">Volc-1</strain>
    </source>
</reference>
<evidence type="ECO:0000313" key="2">
    <source>
        <dbReference type="Proteomes" id="UP000600918"/>
    </source>
</evidence>
<sequence>MQRVLADSANGVGPPFLFLLFQSSSDALLCRQPFFHWRLEHPPLLMTLACSRVLRDWPNELGLVGGCRAYEGEMCTDGII</sequence>